<accession>A0ABU7JFD5</accession>
<evidence type="ECO:0000256" key="1">
    <source>
        <dbReference type="SAM" id="Phobius"/>
    </source>
</evidence>
<dbReference type="Proteomes" id="UP001339167">
    <property type="component" value="Unassembled WGS sequence"/>
</dbReference>
<keyword evidence="1" id="KW-0812">Transmembrane</keyword>
<feature type="transmembrane region" description="Helical" evidence="1">
    <location>
        <begin position="20"/>
        <end position="40"/>
    </location>
</feature>
<protein>
    <submittedName>
        <fullName evidence="2">Uncharacterized protein</fullName>
    </submittedName>
</protein>
<proteinExistence type="predicted"/>
<reference evidence="2 3" key="1">
    <citation type="submission" date="2023-06" db="EMBL/GenBank/DDBJ databases">
        <title>Alkalimonas sp., MEB004 an alkaliphilic bacterium isolated from Lonar Lake, India.</title>
        <authorList>
            <person name="Joshi A."/>
            <person name="Thite S."/>
        </authorList>
    </citation>
    <scope>NUCLEOTIDE SEQUENCE [LARGE SCALE GENOMIC DNA]</scope>
    <source>
        <strain evidence="2 3">MEB004</strain>
    </source>
</reference>
<dbReference type="EMBL" id="JAUGZK010000005">
    <property type="protein sequence ID" value="MEE2024404.1"/>
    <property type="molecule type" value="Genomic_DNA"/>
</dbReference>
<evidence type="ECO:0000313" key="3">
    <source>
        <dbReference type="Proteomes" id="UP001339167"/>
    </source>
</evidence>
<dbReference type="RefSeq" id="WP_330087737.1">
    <property type="nucleotide sequence ID" value="NZ_JAUGZK010000005.1"/>
</dbReference>
<evidence type="ECO:0000313" key="2">
    <source>
        <dbReference type="EMBL" id="MEE2024404.1"/>
    </source>
</evidence>
<organism evidence="2 3">
    <name type="scientific">Alkalimonas mucilaginosa</name>
    <dbReference type="NCBI Taxonomy" id="3057676"/>
    <lineage>
        <taxon>Bacteria</taxon>
        <taxon>Pseudomonadati</taxon>
        <taxon>Pseudomonadota</taxon>
        <taxon>Gammaproteobacteria</taxon>
        <taxon>Alkalimonas</taxon>
    </lineage>
</organism>
<comment type="caution">
    <text evidence="2">The sequence shown here is derived from an EMBL/GenBank/DDBJ whole genome shotgun (WGS) entry which is preliminary data.</text>
</comment>
<keyword evidence="1" id="KW-0472">Membrane</keyword>
<sequence>MSDNNVSEPGKTTVNWEKYTALSSMLVAVCALVISIWQSYSIQQHNKLSLRPYLEAEFNTSLEGYWELYINNQGMGPAQVTSLKYKVDGKLYQNRDEFLIALGEDPECYSTGNIGRFYKIADRQIAFRTLNASCYKPLEQMEASLSRMQIVLEYQSLYGESYRLVIGDQDAAG</sequence>
<name>A0ABU7JFD5_9GAMM</name>
<keyword evidence="3" id="KW-1185">Reference proteome</keyword>
<gene>
    <name evidence="2" type="ORF">QWF21_09105</name>
</gene>
<keyword evidence="1" id="KW-1133">Transmembrane helix</keyword>